<proteinExistence type="predicted"/>
<protein>
    <submittedName>
        <fullName evidence="1">Uncharacterized protein</fullName>
    </submittedName>
</protein>
<organism evidence="1">
    <name type="scientific">marine metagenome</name>
    <dbReference type="NCBI Taxonomy" id="408172"/>
    <lineage>
        <taxon>unclassified sequences</taxon>
        <taxon>metagenomes</taxon>
        <taxon>ecological metagenomes</taxon>
    </lineage>
</organism>
<gene>
    <name evidence="1" type="ORF">METZ01_LOCUS300063</name>
</gene>
<dbReference type="AlphaFoldDB" id="A0A382MEA0"/>
<accession>A0A382MEA0</accession>
<evidence type="ECO:0000313" key="1">
    <source>
        <dbReference type="EMBL" id="SVC47209.1"/>
    </source>
</evidence>
<sequence>MSDKVRFMGIAGMLLVVQIAFGQASAERPNLNGVWQAFGTAHWNLEGHNASKTSATRTLGALGAIPAGMSVIEGDTIPYQDWAIEKRNENREDWQKNDVGVKCFIPGIPRSTYMPLPFQILQAENKIFIAYEWGSNSRVIHLDRPGTEAQLPSWMGYSLGHYEGNTLVVDVSAQMADAWFDSVGNFHGNNVRVTERYTPMGPNHLQYEATIEDPEVYTRPWKIVMPLYRRVEENARILEFKCVEFAEDAMYGHLRKGDWMREAKINE</sequence>
<dbReference type="EMBL" id="UINC01093079">
    <property type="protein sequence ID" value="SVC47209.1"/>
    <property type="molecule type" value="Genomic_DNA"/>
</dbReference>
<reference evidence="1" key="1">
    <citation type="submission" date="2018-05" db="EMBL/GenBank/DDBJ databases">
        <authorList>
            <person name="Lanie J.A."/>
            <person name="Ng W.-L."/>
            <person name="Kazmierczak K.M."/>
            <person name="Andrzejewski T.M."/>
            <person name="Davidsen T.M."/>
            <person name="Wayne K.J."/>
            <person name="Tettelin H."/>
            <person name="Glass J.I."/>
            <person name="Rusch D."/>
            <person name="Podicherti R."/>
            <person name="Tsui H.-C.T."/>
            <person name="Winkler M.E."/>
        </authorList>
    </citation>
    <scope>NUCLEOTIDE SEQUENCE</scope>
</reference>
<name>A0A382MEA0_9ZZZZ</name>